<reference evidence="1 2" key="1">
    <citation type="submission" date="2006-10" db="EMBL/GenBank/DDBJ databases">
        <title>Complete sequence of Syntrophobacter fumaroxidans MPOB.</title>
        <authorList>
            <consortium name="US DOE Joint Genome Institute"/>
            <person name="Copeland A."/>
            <person name="Lucas S."/>
            <person name="Lapidus A."/>
            <person name="Barry K."/>
            <person name="Detter J.C."/>
            <person name="Glavina del Rio T."/>
            <person name="Hammon N."/>
            <person name="Israni S."/>
            <person name="Pitluck S."/>
            <person name="Goltsman E.G."/>
            <person name="Martinez M."/>
            <person name="Schmutz J."/>
            <person name="Larimer F."/>
            <person name="Land M."/>
            <person name="Hauser L."/>
            <person name="Kyrpides N."/>
            <person name="Kim E."/>
            <person name="Boone D.R."/>
            <person name="Brockman F."/>
            <person name="Culley D."/>
            <person name="Ferry J."/>
            <person name="Gunsalus R."/>
            <person name="McInerney M.J."/>
            <person name="Morrison M."/>
            <person name="Plugge C."/>
            <person name="Rohlin L."/>
            <person name="Scholten J."/>
            <person name="Sieber J."/>
            <person name="Stams A.J.M."/>
            <person name="Worm P."/>
            <person name="Henstra A.M."/>
            <person name="Richardson P."/>
        </authorList>
    </citation>
    <scope>NUCLEOTIDE SEQUENCE [LARGE SCALE GENOMIC DNA]</scope>
    <source>
        <strain evidence="2">DSM 10017 / MPOB</strain>
    </source>
</reference>
<sequence>MAKNESLASTLIECFTSVNEVDTNYEPANMVDAIAMGFRAVSRAIHRLGIADADTPMGAIEAHALALKEAGASIERGLLDIADALRELAGKETP</sequence>
<organism evidence="1 2">
    <name type="scientific">Syntrophobacter fumaroxidans (strain DSM 10017 / MPOB)</name>
    <dbReference type="NCBI Taxonomy" id="335543"/>
    <lineage>
        <taxon>Bacteria</taxon>
        <taxon>Pseudomonadati</taxon>
        <taxon>Thermodesulfobacteriota</taxon>
        <taxon>Syntrophobacteria</taxon>
        <taxon>Syntrophobacterales</taxon>
        <taxon>Syntrophobacteraceae</taxon>
        <taxon>Syntrophobacter</taxon>
    </lineage>
</organism>
<dbReference type="STRING" id="335543.Sfum_2503"/>
<keyword evidence="2" id="KW-1185">Reference proteome</keyword>
<dbReference type="HOGENOM" id="CLU_2385091_0_0_7"/>
<evidence type="ECO:0000313" key="1">
    <source>
        <dbReference type="EMBL" id="ABK18182.1"/>
    </source>
</evidence>
<protein>
    <submittedName>
        <fullName evidence="1">Uncharacterized protein</fullName>
    </submittedName>
</protein>
<dbReference type="AlphaFoldDB" id="A0LL80"/>
<accession>A0LL80</accession>
<gene>
    <name evidence="1" type="ordered locus">Sfum_2503</name>
</gene>
<name>A0LL80_SYNFM</name>
<dbReference type="InParanoid" id="A0LL80"/>
<proteinExistence type="predicted"/>
<evidence type="ECO:0000313" key="2">
    <source>
        <dbReference type="Proteomes" id="UP000001784"/>
    </source>
</evidence>
<dbReference type="Proteomes" id="UP000001784">
    <property type="component" value="Chromosome"/>
</dbReference>
<dbReference type="EMBL" id="CP000478">
    <property type="protein sequence ID" value="ABK18182.1"/>
    <property type="molecule type" value="Genomic_DNA"/>
</dbReference>
<dbReference type="RefSeq" id="WP_011699350.1">
    <property type="nucleotide sequence ID" value="NC_008554.1"/>
</dbReference>
<dbReference type="KEGG" id="sfu:Sfum_2503"/>